<protein>
    <submittedName>
        <fullName evidence="1">Uncharacterized protein</fullName>
    </submittedName>
</protein>
<proteinExistence type="predicted"/>
<gene>
    <name evidence="1" type="ORF">FNK824_LOCUS35473</name>
</gene>
<feature type="non-terminal residue" evidence="1">
    <location>
        <position position="1"/>
    </location>
</feature>
<dbReference type="EMBL" id="CAJOBE010015068">
    <property type="protein sequence ID" value="CAF4185749.1"/>
    <property type="molecule type" value="Genomic_DNA"/>
</dbReference>
<dbReference type="AlphaFoldDB" id="A0A820A0P6"/>
<comment type="caution">
    <text evidence="1">The sequence shown here is derived from an EMBL/GenBank/DDBJ whole genome shotgun (WGS) entry which is preliminary data.</text>
</comment>
<organism evidence="1 2">
    <name type="scientific">Rotaria sordida</name>
    <dbReference type="NCBI Taxonomy" id="392033"/>
    <lineage>
        <taxon>Eukaryota</taxon>
        <taxon>Metazoa</taxon>
        <taxon>Spiralia</taxon>
        <taxon>Gnathifera</taxon>
        <taxon>Rotifera</taxon>
        <taxon>Eurotatoria</taxon>
        <taxon>Bdelloidea</taxon>
        <taxon>Philodinida</taxon>
        <taxon>Philodinidae</taxon>
        <taxon>Rotaria</taxon>
    </lineage>
</organism>
<evidence type="ECO:0000313" key="1">
    <source>
        <dbReference type="EMBL" id="CAF4185749.1"/>
    </source>
</evidence>
<accession>A0A820A0P6</accession>
<dbReference type="Proteomes" id="UP000663874">
    <property type="component" value="Unassembled WGS sequence"/>
</dbReference>
<reference evidence="1" key="1">
    <citation type="submission" date="2021-02" db="EMBL/GenBank/DDBJ databases">
        <authorList>
            <person name="Nowell W R."/>
        </authorList>
    </citation>
    <scope>NUCLEOTIDE SEQUENCE</scope>
</reference>
<sequence length="25" mass="2969">EYVTRLRQLIDSGDEQNSSTSFYLF</sequence>
<evidence type="ECO:0000313" key="2">
    <source>
        <dbReference type="Proteomes" id="UP000663874"/>
    </source>
</evidence>
<name>A0A820A0P6_9BILA</name>